<comment type="caution">
    <text evidence="2">The sequence shown here is derived from an EMBL/GenBank/DDBJ whole genome shotgun (WGS) entry which is preliminary data.</text>
</comment>
<protein>
    <submittedName>
        <fullName evidence="2">Uncharacterized protein</fullName>
    </submittedName>
</protein>
<dbReference type="AlphaFoldDB" id="A0A023DX79"/>
<feature type="region of interest" description="Disordered" evidence="1">
    <location>
        <begin position="44"/>
        <end position="74"/>
    </location>
</feature>
<reference evidence="2 3" key="1">
    <citation type="journal article" date="2014" name="FEMS Microbiol. Lett.">
        <title>Draft genome sequences of three Holospora species (Holospora obtusa, Holospora undulata, and Holospora elegans), endonuclear symbiotic bacteria of the ciliate Paramecium caudatum.</title>
        <authorList>
            <person name="Dohra H."/>
            <person name="Tanaka K."/>
            <person name="Suzuki T."/>
            <person name="Fujishima M."/>
            <person name="Suzuki H."/>
        </authorList>
    </citation>
    <scope>NUCLEOTIDE SEQUENCE [LARGE SCALE GENOMIC DNA]</scope>
    <source>
        <strain evidence="2 3">E1</strain>
    </source>
</reference>
<dbReference type="Proteomes" id="UP000024842">
    <property type="component" value="Unassembled WGS sequence"/>
</dbReference>
<feature type="compositionally biased region" description="Basic and acidic residues" evidence="1">
    <location>
        <begin position="17"/>
        <end position="27"/>
    </location>
</feature>
<sequence length="74" mass="8678">MQKFLKKNNRVTLRTQHRQEKNRRAADRLKDAYPKELNIHLILDQGPYNNKQRPPKSSERNGGLRCIPSLQAPT</sequence>
<proteinExistence type="predicted"/>
<evidence type="ECO:0000256" key="1">
    <source>
        <dbReference type="SAM" id="MobiDB-lite"/>
    </source>
</evidence>
<keyword evidence="3" id="KW-1185">Reference proteome</keyword>
<dbReference type="RefSeq" id="WP_035543901.1">
    <property type="nucleotide sequence ID" value="NZ_BAUP01000048.1"/>
</dbReference>
<accession>A0A023DX79</accession>
<name>A0A023DX79_9PROT</name>
<evidence type="ECO:0000313" key="2">
    <source>
        <dbReference type="EMBL" id="GAJ45948.1"/>
    </source>
</evidence>
<organism evidence="2 3">
    <name type="scientific">Holospora elegans E1</name>
    <dbReference type="NCBI Taxonomy" id="1427503"/>
    <lineage>
        <taxon>Bacteria</taxon>
        <taxon>Pseudomonadati</taxon>
        <taxon>Pseudomonadota</taxon>
        <taxon>Alphaproteobacteria</taxon>
        <taxon>Holosporales</taxon>
        <taxon>Holosporaceae</taxon>
        <taxon>Holospora</taxon>
    </lineage>
</organism>
<gene>
    <name evidence="2" type="ORF">HE1_00266</name>
</gene>
<evidence type="ECO:0000313" key="3">
    <source>
        <dbReference type="Proteomes" id="UP000024842"/>
    </source>
</evidence>
<feature type="region of interest" description="Disordered" evidence="1">
    <location>
        <begin position="1"/>
        <end position="27"/>
    </location>
</feature>
<dbReference type="EMBL" id="BAUP01000048">
    <property type="protein sequence ID" value="GAJ45948.1"/>
    <property type="molecule type" value="Genomic_DNA"/>
</dbReference>